<dbReference type="AlphaFoldDB" id="A0A6L6Q8B0"/>
<organism evidence="1 2">
    <name type="scientific">Pseudoduganella ginsengisoli</name>
    <dbReference type="NCBI Taxonomy" id="1462440"/>
    <lineage>
        <taxon>Bacteria</taxon>
        <taxon>Pseudomonadati</taxon>
        <taxon>Pseudomonadota</taxon>
        <taxon>Betaproteobacteria</taxon>
        <taxon>Burkholderiales</taxon>
        <taxon>Oxalobacteraceae</taxon>
        <taxon>Telluria group</taxon>
        <taxon>Pseudoduganella</taxon>
    </lineage>
</organism>
<dbReference type="EMBL" id="WNLA01000037">
    <property type="protein sequence ID" value="MTW06093.1"/>
    <property type="molecule type" value="Genomic_DNA"/>
</dbReference>
<name>A0A6L6Q8B0_9BURK</name>
<gene>
    <name evidence="1" type="ORF">GM668_28850</name>
</gene>
<evidence type="ECO:0000313" key="2">
    <source>
        <dbReference type="Proteomes" id="UP000484015"/>
    </source>
</evidence>
<proteinExistence type="predicted"/>
<keyword evidence="2" id="KW-1185">Reference proteome</keyword>
<dbReference type="Proteomes" id="UP000484015">
    <property type="component" value="Unassembled WGS sequence"/>
</dbReference>
<dbReference type="SUPFAM" id="SSF56281">
    <property type="entry name" value="Metallo-hydrolase/oxidoreductase"/>
    <property type="match status" value="1"/>
</dbReference>
<evidence type="ECO:0000313" key="1">
    <source>
        <dbReference type="EMBL" id="MTW06093.1"/>
    </source>
</evidence>
<dbReference type="RefSeq" id="WP_155442428.1">
    <property type="nucleotide sequence ID" value="NZ_WNLA01000037.1"/>
</dbReference>
<protein>
    <submittedName>
        <fullName evidence="1">Uncharacterized protein</fullName>
    </submittedName>
</protein>
<dbReference type="OrthoDB" id="9761531at2"/>
<comment type="caution">
    <text evidence="1">The sequence shown here is derived from an EMBL/GenBank/DDBJ whole genome shotgun (WGS) entry which is preliminary data.</text>
</comment>
<dbReference type="Gene3D" id="3.60.15.10">
    <property type="entry name" value="Ribonuclease Z/Hydroxyacylglutathione hydrolase-like"/>
    <property type="match status" value="1"/>
</dbReference>
<reference evidence="1 2" key="1">
    <citation type="submission" date="2019-11" db="EMBL/GenBank/DDBJ databases">
        <title>Type strains purchased from KCTC, JCM and DSMZ.</title>
        <authorList>
            <person name="Lu H."/>
        </authorList>
    </citation>
    <scope>NUCLEOTIDE SEQUENCE [LARGE SCALE GENOMIC DNA]</scope>
    <source>
        <strain evidence="1 2">KCTC 42409</strain>
    </source>
</reference>
<dbReference type="InterPro" id="IPR036866">
    <property type="entry name" value="RibonucZ/Hydroxyglut_hydro"/>
</dbReference>
<sequence>MIFDDEEMDVAERREGYGFIESFTKPEDASSYARINIVLDVVDAPAFDNGIANDRSPDHLSMVRVMTTQNRLEQLFGISSPVNEGEWFKIVLGVYPGMPRAWVLEANNDYGGAVIALNLIKFSRLGGAPLATAAANNSTLIALQTWCTVRARSAQASSVQPGVAEFHVRVADVGHANFSAIHVAPSPTAKIVGYFDVGGPMYFHHRTFPKSFGDPALIPDSGFVALSHWDFDHYSLAVTKMKGLQNLTWYAPDQPVGPNAARLQTLLGTRLNYVRMPTFHIANGLQMWQGSGAPSDRNNSGYVLTVRNHSGETLLTGDVSYQHIPAGATATLTALCIAHHGGSGAGNPPVPLMGSGAAAVSFGLPNLYHHPNWADLDIHAHYGWKVQPTFVAPAVRGDVWLP</sequence>
<accession>A0A6L6Q8B0</accession>